<feature type="transmembrane region" description="Helical" evidence="2">
    <location>
        <begin position="12"/>
        <end position="30"/>
    </location>
</feature>
<evidence type="ECO:0000256" key="2">
    <source>
        <dbReference type="SAM" id="Phobius"/>
    </source>
</evidence>
<keyword evidence="2" id="KW-1133">Transmembrane helix</keyword>
<dbReference type="OrthoDB" id="5489981at2"/>
<feature type="region of interest" description="Disordered" evidence="1">
    <location>
        <begin position="633"/>
        <end position="652"/>
    </location>
</feature>
<evidence type="ECO:0000256" key="1">
    <source>
        <dbReference type="SAM" id="MobiDB-lite"/>
    </source>
</evidence>
<dbReference type="RefSeq" id="WP_106091466.1">
    <property type="nucleotide sequence ID" value="NZ_PVNL01000092.1"/>
</dbReference>
<protein>
    <submittedName>
        <fullName evidence="3">Uncharacterized protein</fullName>
    </submittedName>
</protein>
<organism evidence="3 4">
    <name type="scientific">Enhygromyxa salina</name>
    <dbReference type="NCBI Taxonomy" id="215803"/>
    <lineage>
        <taxon>Bacteria</taxon>
        <taxon>Pseudomonadati</taxon>
        <taxon>Myxococcota</taxon>
        <taxon>Polyangia</taxon>
        <taxon>Nannocystales</taxon>
        <taxon>Nannocystaceae</taxon>
        <taxon>Enhygromyxa</taxon>
    </lineage>
</organism>
<dbReference type="AlphaFoldDB" id="A0A2S9YKQ7"/>
<accession>A0A2S9YKQ7</accession>
<sequence length="652" mass="69523">MAGADERLTPATRNYVIFGLLLVVALALAARDRFGPHRGRGESDTALRLMVVGGSVAVTSALDEVDGFSIMRIGPAEAIALGSELVDDDAPAYQKVIAYADQHGYGFLALALSNRDDQPSGAQWELDVDDPGIDALPPATAHFVVFSVGDLAPQGPRMRVVELAALDYEGSGAQLESLRLALYDHPDLQALWQHDGQGPQLQARQVLTNRGLPERRQAFAADQARWRELAQLWPAPGVIAGSLAGAWEQVRAAPIRGGVLIEARAARPTVSVFRRPSLELSRSVSLWFVPVAALSDDDPDESGARTRCHGLPATLSAQSSEISVAPDGASLVLRETPTSAAQLFVFDEQAALEGHCLAQVRATLPAGERAIGRPNAAGRMAWHYDDDWLHWFAPNSQQREQVNEIAAFSGPWWVDDTLLAMISSRPIGAPEHGFEPVVTLLDTDARKLDADGRFARVELDASALFPALAPGSEAAALIDLRPSSDRELLVLTERCESQPSQPSHHGRPCLHRLRSVDPLATLASLIGPDVLASPDEPADAEPPFTVETLGPFGPYTALAIAAKAGRAVWIDGEAHLMIADLRGAAPLEPRRLDADDLADSTPRISADGRVIVSEVSVSLDELGSVSIARAFVQPAPPPAAPAPAPDPAPQPR</sequence>
<comment type="caution">
    <text evidence="3">The sequence shown here is derived from an EMBL/GenBank/DDBJ whole genome shotgun (WGS) entry which is preliminary data.</text>
</comment>
<evidence type="ECO:0000313" key="3">
    <source>
        <dbReference type="EMBL" id="PRQ05648.1"/>
    </source>
</evidence>
<proteinExistence type="predicted"/>
<keyword evidence="2" id="KW-0812">Transmembrane</keyword>
<dbReference type="EMBL" id="PVNL01000092">
    <property type="protein sequence ID" value="PRQ05648.1"/>
    <property type="molecule type" value="Genomic_DNA"/>
</dbReference>
<evidence type="ECO:0000313" key="4">
    <source>
        <dbReference type="Proteomes" id="UP000238823"/>
    </source>
</evidence>
<dbReference type="Proteomes" id="UP000238823">
    <property type="component" value="Unassembled WGS sequence"/>
</dbReference>
<reference evidence="3 4" key="1">
    <citation type="submission" date="2018-03" db="EMBL/GenBank/DDBJ databases">
        <title>Draft Genome Sequences of the Obligatory Marine Myxobacteria Enhygromyxa salina SWB007.</title>
        <authorList>
            <person name="Poehlein A."/>
            <person name="Moghaddam J.A."/>
            <person name="Harms H."/>
            <person name="Alanjari M."/>
            <person name="Koenig G.M."/>
            <person name="Daniel R."/>
            <person name="Schaeberle T.F."/>
        </authorList>
    </citation>
    <scope>NUCLEOTIDE SEQUENCE [LARGE SCALE GENOMIC DNA]</scope>
    <source>
        <strain evidence="3 4">SWB007</strain>
    </source>
</reference>
<gene>
    <name evidence="3" type="ORF">ENSA7_45380</name>
</gene>
<name>A0A2S9YKQ7_9BACT</name>
<feature type="compositionally biased region" description="Pro residues" evidence="1">
    <location>
        <begin position="634"/>
        <end position="652"/>
    </location>
</feature>
<keyword evidence="2" id="KW-0472">Membrane</keyword>